<dbReference type="SUPFAM" id="SSF48019">
    <property type="entry name" value="post-AAA+ oligomerization domain-like"/>
    <property type="match status" value="1"/>
</dbReference>
<dbReference type="PANTHER" id="PTHR11669:SF5">
    <property type="entry name" value="REPLICATION FACTOR C SUBUNIT 2"/>
    <property type="match status" value="1"/>
</dbReference>
<protein>
    <submittedName>
        <fullName evidence="6">DNA polymerase III, subunit gamma and tau</fullName>
    </submittedName>
</protein>
<gene>
    <name evidence="6" type="ORF">EDEG_02916</name>
</gene>
<dbReference type="Gene3D" id="1.10.8.60">
    <property type="match status" value="1"/>
</dbReference>
<dbReference type="SUPFAM" id="SSF52540">
    <property type="entry name" value="P-loop containing nucleoside triphosphate hydrolases"/>
    <property type="match status" value="1"/>
</dbReference>
<keyword evidence="2" id="KW-0235">DNA replication</keyword>
<keyword evidence="7" id="KW-1185">Reference proteome</keyword>
<evidence type="ECO:0000256" key="2">
    <source>
        <dbReference type="ARBA" id="ARBA00022705"/>
    </source>
</evidence>
<reference evidence="7" key="2">
    <citation type="submission" date="2015-07" db="EMBL/GenBank/DDBJ databases">
        <title>Contrasting host-pathogen interactions and genome evolution in two generalist and specialist microsporidian pathogens of mosquitoes.</title>
        <authorList>
            <consortium name="The Broad Institute Genomics Platform"/>
            <consortium name="The Broad Institute Genome Sequencing Center for Infectious Disease"/>
            <person name="Cuomo C.A."/>
            <person name="Sanscrainte N.D."/>
            <person name="Goldberg J.M."/>
            <person name="Heiman D."/>
            <person name="Young S."/>
            <person name="Zeng Q."/>
            <person name="Becnel J.J."/>
            <person name="Birren B.W."/>
        </authorList>
    </citation>
    <scope>NUCLEOTIDE SEQUENCE [LARGE SCALE GENOMIC DNA]</scope>
    <source>
        <strain evidence="7">USNM 41457</strain>
    </source>
</reference>
<dbReference type="CDD" id="cd00009">
    <property type="entry name" value="AAA"/>
    <property type="match status" value="1"/>
</dbReference>
<dbReference type="OrthoDB" id="4199794at2759"/>
<dbReference type="SMART" id="SM00382">
    <property type="entry name" value="AAA"/>
    <property type="match status" value="1"/>
</dbReference>
<dbReference type="InParanoid" id="J9D580"/>
<dbReference type="InterPro" id="IPR003959">
    <property type="entry name" value="ATPase_AAA_core"/>
</dbReference>
<dbReference type="GO" id="GO:0016887">
    <property type="term" value="F:ATP hydrolysis activity"/>
    <property type="evidence" value="ECO:0007669"/>
    <property type="project" value="InterPro"/>
</dbReference>
<dbReference type="InterPro" id="IPR050238">
    <property type="entry name" value="DNA_Rep/Repair_Clamp_Loader"/>
</dbReference>
<name>J9D580_EDHAE</name>
<dbReference type="InterPro" id="IPR047854">
    <property type="entry name" value="RFC_lid"/>
</dbReference>
<comment type="similarity">
    <text evidence="1">Belongs to the activator 1 small subunits family.</text>
</comment>
<evidence type="ECO:0000256" key="3">
    <source>
        <dbReference type="ARBA" id="ARBA00022741"/>
    </source>
</evidence>
<dbReference type="OMA" id="LCLANQM"/>
<dbReference type="GO" id="GO:0003689">
    <property type="term" value="F:DNA clamp loader activity"/>
    <property type="evidence" value="ECO:0007669"/>
    <property type="project" value="TreeGrafter"/>
</dbReference>
<evidence type="ECO:0000256" key="4">
    <source>
        <dbReference type="ARBA" id="ARBA00022840"/>
    </source>
</evidence>
<dbReference type="GO" id="GO:0005634">
    <property type="term" value="C:nucleus"/>
    <property type="evidence" value="ECO:0007669"/>
    <property type="project" value="TreeGrafter"/>
</dbReference>
<dbReference type="GO" id="GO:0003677">
    <property type="term" value="F:DNA binding"/>
    <property type="evidence" value="ECO:0007669"/>
    <property type="project" value="InterPro"/>
</dbReference>
<dbReference type="GO" id="GO:0006271">
    <property type="term" value="P:DNA strand elongation involved in DNA replication"/>
    <property type="evidence" value="ECO:0007669"/>
    <property type="project" value="UniProtKB-ARBA"/>
</dbReference>
<dbReference type="Pfam" id="PF08542">
    <property type="entry name" value="Rep_fac_C"/>
    <property type="match status" value="1"/>
</dbReference>
<accession>J9D580</accession>
<dbReference type="FunFam" id="3.40.50.300:FF:000952">
    <property type="entry name" value="Replication factor C subunit 2"/>
    <property type="match status" value="1"/>
</dbReference>
<organism evidence="6 7">
    <name type="scientific">Edhazardia aedis (strain USNM 41457)</name>
    <name type="common">Microsporidian parasite</name>
    <dbReference type="NCBI Taxonomy" id="1003232"/>
    <lineage>
        <taxon>Eukaryota</taxon>
        <taxon>Fungi</taxon>
        <taxon>Fungi incertae sedis</taxon>
        <taxon>Microsporidia</taxon>
        <taxon>Edhazardia</taxon>
    </lineage>
</organism>
<keyword evidence="3" id="KW-0547">Nucleotide-binding</keyword>
<dbReference type="STRING" id="1003232.J9D580"/>
<dbReference type="InterPro" id="IPR008921">
    <property type="entry name" value="DNA_pol3_clamp-load_cplx_C"/>
</dbReference>
<dbReference type="PANTHER" id="PTHR11669">
    <property type="entry name" value="REPLICATION FACTOR C / DNA POLYMERASE III GAMMA-TAU SUBUNIT"/>
    <property type="match status" value="1"/>
</dbReference>
<reference evidence="6 7" key="1">
    <citation type="submission" date="2011-08" db="EMBL/GenBank/DDBJ databases">
        <authorList>
            <person name="Liu Z.J."/>
            <person name="Shi F.L."/>
            <person name="Lu J.Q."/>
            <person name="Li M."/>
            <person name="Wang Z.L."/>
        </authorList>
    </citation>
    <scope>NUCLEOTIDE SEQUENCE [LARGE SCALE GENOMIC DNA]</scope>
    <source>
        <strain evidence="6 7">USNM 41457</strain>
    </source>
</reference>
<feature type="domain" description="AAA+ ATPase" evidence="5">
    <location>
        <begin position="34"/>
        <end position="168"/>
    </location>
</feature>
<dbReference type="FunCoup" id="J9D580">
    <property type="interactions" value="146"/>
</dbReference>
<evidence type="ECO:0000313" key="6">
    <source>
        <dbReference type="EMBL" id="EJW02684.1"/>
    </source>
</evidence>
<dbReference type="CDD" id="cd18140">
    <property type="entry name" value="HLD_clamp_RFC"/>
    <property type="match status" value="1"/>
</dbReference>
<dbReference type="Gene3D" id="1.20.272.10">
    <property type="match status" value="1"/>
</dbReference>
<dbReference type="GO" id="GO:0005663">
    <property type="term" value="C:DNA replication factor C complex"/>
    <property type="evidence" value="ECO:0007669"/>
    <property type="project" value="TreeGrafter"/>
</dbReference>
<dbReference type="EMBL" id="AFBI03000060">
    <property type="protein sequence ID" value="EJW02684.1"/>
    <property type="molecule type" value="Genomic_DNA"/>
</dbReference>
<dbReference type="InterPro" id="IPR013748">
    <property type="entry name" value="Rep_factorC_C"/>
</dbReference>
<dbReference type="Proteomes" id="UP000003163">
    <property type="component" value="Unassembled WGS sequence"/>
</dbReference>
<proteinExistence type="inferred from homology"/>
<dbReference type="InterPro" id="IPR003593">
    <property type="entry name" value="AAA+_ATPase"/>
</dbReference>
<keyword evidence="4" id="KW-0067">ATP-binding</keyword>
<evidence type="ECO:0000256" key="1">
    <source>
        <dbReference type="ARBA" id="ARBA00005378"/>
    </source>
</evidence>
<comment type="caution">
    <text evidence="6">The sequence shown here is derived from an EMBL/GenBank/DDBJ whole genome shotgun (WGS) entry which is preliminary data.</text>
</comment>
<evidence type="ECO:0000259" key="5">
    <source>
        <dbReference type="SMART" id="SM00382"/>
    </source>
</evidence>
<dbReference type="GO" id="GO:0031391">
    <property type="term" value="C:Elg1 RFC-like complex"/>
    <property type="evidence" value="ECO:0007669"/>
    <property type="project" value="UniProtKB-ARBA"/>
</dbReference>
<dbReference type="VEuPathDB" id="MicrosporidiaDB:EDEG_02916"/>
<dbReference type="InterPro" id="IPR027417">
    <property type="entry name" value="P-loop_NTPase"/>
</dbReference>
<dbReference type="HOGENOM" id="CLU_042324_0_1_1"/>
<sequence>MSLLVEKYRPKKLEDVFGNTDAVETLRCILKAKNMPHLLFTGPPGTGKTTCAKIIAKELLCANITSEEMKNHYNQCCLELNASDDRGIDVIRDRIKMFATKKVDSQDAIKKIIILDEADSMTTAAQQALRRVMETCVETRFILICNTFSKIFEPIQSRCAVLKFDKLDNCAIKTYLARIGNEENIQLSDDALEMIITLSDGDMRQGINILQSCIYFSDDIIDEKVILKITGQPSPKIIAEIVESLAKNNVEKAISLFDGLWEQKFDAIDLIQGFFRYGKKIDSYEILKAVGPVHLRIADGINTKLQFYGLFYDIMKEINTI</sequence>
<dbReference type="GO" id="GO:0006281">
    <property type="term" value="P:DNA repair"/>
    <property type="evidence" value="ECO:0007669"/>
    <property type="project" value="TreeGrafter"/>
</dbReference>
<evidence type="ECO:0000313" key="7">
    <source>
        <dbReference type="Proteomes" id="UP000003163"/>
    </source>
</evidence>
<dbReference type="Gene3D" id="3.40.50.300">
    <property type="entry name" value="P-loop containing nucleotide triphosphate hydrolases"/>
    <property type="match status" value="1"/>
</dbReference>
<dbReference type="GO" id="GO:0005524">
    <property type="term" value="F:ATP binding"/>
    <property type="evidence" value="ECO:0007669"/>
    <property type="project" value="UniProtKB-KW"/>
</dbReference>
<dbReference type="Pfam" id="PF21960">
    <property type="entry name" value="RCF1-5-like_lid"/>
    <property type="match status" value="1"/>
</dbReference>
<dbReference type="Pfam" id="PF00004">
    <property type="entry name" value="AAA"/>
    <property type="match status" value="1"/>
</dbReference>
<dbReference type="AlphaFoldDB" id="J9D580"/>